<sequence length="540" mass="61050">MISVIHFADQMFRKVMKKFLLALILAIFATVGILLLPSNAYAQSTQVPELTQPTSSIRSPRTKFVRKDVYSRSGQKDLQSLKIALKKIRESGCTDPVSWYYQGAIHGVPSPADFTEQNSLCPIYTNASSLDPKTQAQIKKLLEYWQKCPHEAGTGVHFLPWHRLYLYHFEQVVRNLSGNPNFAIPYWDYTSSKSAKYKSMPEAFRLPTDQTTNGLYEELRLTSLNAGQPIESSTQQGLIDGKRTAYQNILYSVFNSQIEQSPHNVMHGYIGGSFPKDKFNPIWQGPSPYDEGVGLMGDVPTAGFDPIFWLHHASIDRYWQSWTLAKGASSQVTPQELAAVEFPYAFFDGKGELVEYKTPEEVVKAVYNLNYTYDKYDQILVRPRSLASIQQPRARMQETVATKEVKAQLTDEPITVVVPLSTSRGGDRSLLATPENGYVLEVEVSFQGKPRGTYDVYVNLPNTAAAADKDVYFAGTISFFELPSQKRVTKTLLFDITDQLAEQVDRREQQSEPDLKVSFLPKNGEQREEVFIEKVSLRKL</sequence>
<dbReference type="PROSITE" id="PS00498">
    <property type="entry name" value="TYROSINASE_2"/>
    <property type="match status" value="1"/>
</dbReference>
<evidence type="ECO:0000259" key="3">
    <source>
        <dbReference type="PROSITE" id="PS00498"/>
    </source>
</evidence>
<dbReference type="InterPro" id="IPR008922">
    <property type="entry name" value="Di-copper_centre_dom_sf"/>
</dbReference>
<dbReference type="Proteomes" id="UP001165986">
    <property type="component" value="Unassembled WGS sequence"/>
</dbReference>
<organism evidence="4 5">
    <name type="scientific">Komarekiella delphini-convector SJRDD-AB1</name>
    <dbReference type="NCBI Taxonomy" id="2593771"/>
    <lineage>
        <taxon>Bacteria</taxon>
        <taxon>Bacillati</taxon>
        <taxon>Cyanobacteriota</taxon>
        <taxon>Cyanophyceae</taxon>
        <taxon>Nostocales</taxon>
        <taxon>Nostocaceae</taxon>
        <taxon>Komarekiella</taxon>
        <taxon>Komarekiella delphini-convector</taxon>
    </lineage>
</organism>
<keyword evidence="5" id="KW-1185">Reference proteome</keyword>
<dbReference type="GO" id="GO:0016491">
    <property type="term" value="F:oxidoreductase activity"/>
    <property type="evidence" value="ECO:0007669"/>
    <property type="project" value="InterPro"/>
</dbReference>
<evidence type="ECO:0000256" key="1">
    <source>
        <dbReference type="ARBA" id="ARBA00022723"/>
    </source>
</evidence>
<dbReference type="InterPro" id="IPR050316">
    <property type="entry name" value="Tyrosinase/Hemocyanin"/>
</dbReference>
<dbReference type="PANTHER" id="PTHR11474:SF76">
    <property type="entry name" value="SHKT DOMAIN-CONTAINING PROTEIN"/>
    <property type="match status" value="1"/>
</dbReference>
<gene>
    <name evidence="4" type="ORF">FNW02_32880</name>
</gene>
<keyword evidence="1" id="KW-0479">Metal-binding</keyword>
<evidence type="ECO:0000313" key="4">
    <source>
        <dbReference type="EMBL" id="MBD6620450.1"/>
    </source>
</evidence>
<comment type="caution">
    <text evidence="4">The sequence shown here is derived from an EMBL/GenBank/DDBJ whole genome shotgun (WGS) entry which is preliminary data.</text>
</comment>
<protein>
    <recommendedName>
        <fullName evidence="3">Tyrosinase copper-binding domain-containing protein</fullName>
    </recommendedName>
</protein>
<dbReference type="InterPro" id="IPR057190">
    <property type="entry name" value="DUF7868"/>
</dbReference>
<evidence type="ECO:0000256" key="2">
    <source>
        <dbReference type="ARBA" id="ARBA00023008"/>
    </source>
</evidence>
<name>A0AA40T4C7_9NOST</name>
<dbReference type="Pfam" id="PF25271">
    <property type="entry name" value="DUF7868"/>
    <property type="match status" value="1"/>
</dbReference>
<reference evidence="4" key="1">
    <citation type="submission" date="2019-07" db="EMBL/GenBank/DDBJ databases">
        <title>Toxilogical consequences of a new and cryptic species of cyanobacteria (Komarekiella delphini-convector) recovered from the epidermis of a bottlenose dolphin and 1500 ft. in the air.</title>
        <authorList>
            <person name="Brown A.O."/>
            <person name="Dvorak P."/>
            <person name="Villanueva C.D."/>
            <person name="Foss A.J."/>
            <person name="Garvey A.D."/>
            <person name="Gibson Q.A."/>
            <person name="Johansen J.R."/>
            <person name="Casamatta D.A."/>
        </authorList>
    </citation>
    <scope>NUCLEOTIDE SEQUENCE</scope>
    <source>
        <strain evidence="4">SJRDD-AB1</strain>
    </source>
</reference>
<dbReference type="InterPro" id="IPR002227">
    <property type="entry name" value="Tyrosinase_Cu-bd"/>
</dbReference>
<dbReference type="Pfam" id="PF00264">
    <property type="entry name" value="Tyrosinase"/>
    <property type="match status" value="2"/>
</dbReference>
<dbReference type="Gene3D" id="1.10.1280.10">
    <property type="entry name" value="Di-copper center containing domain from catechol oxidase"/>
    <property type="match status" value="1"/>
</dbReference>
<dbReference type="PANTHER" id="PTHR11474">
    <property type="entry name" value="TYROSINASE FAMILY MEMBER"/>
    <property type="match status" value="1"/>
</dbReference>
<dbReference type="GO" id="GO:0046872">
    <property type="term" value="F:metal ion binding"/>
    <property type="evidence" value="ECO:0007669"/>
    <property type="project" value="UniProtKB-KW"/>
</dbReference>
<keyword evidence="2" id="KW-0186">Copper</keyword>
<evidence type="ECO:0000313" key="5">
    <source>
        <dbReference type="Proteomes" id="UP001165986"/>
    </source>
</evidence>
<dbReference type="EMBL" id="VJXY01000066">
    <property type="protein sequence ID" value="MBD6620450.1"/>
    <property type="molecule type" value="Genomic_DNA"/>
</dbReference>
<dbReference type="AlphaFoldDB" id="A0AA40T4C7"/>
<dbReference type="SUPFAM" id="SSF48056">
    <property type="entry name" value="Di-copper centre-containing domain"/>
    <property type="match status" value="1"/>
</dbReference>
<feature type="domain" description="Tyrosinase copper-binding" evidence="3">
    <location>
        <begin position="305"/>
        <end position="316"/>
    </location>
</feature>
<accession>A0AA40T4C7</accession>
<dbReference type="PRINTS" id="PR00092">
    <property type="entry name" value="TYROSINASE"/>
</dbReference>
<proteinExistence type="predicted"/>